<sequence length="226" mass="25420">MSYMWDEFNIKTFDAETVVYRDGVFCPELSTIVGTDFRQNFPRPIHIIYVGEIAGNCRLDVNIFVQNQPVFLSARIKNKKPAFFNIFIKNAGKNSEFRGHVMMTNQNDLQFACSAEHLTSDTTILVDTKLIAERNSISKLVATAKIEKNCENANSDIRFSALADKTARMEFLPAQRISAVPNMANHGASVYRPNAPQIEYLRSGGLSGSEVDDALREAFMNDFSLF</sequence>
<evidence type="ECO:0000259" key="1">
    <source>
        <dbReference type="Pfam" id="PF01458"/>
    </source>
</evidence>
<name>A0A940DFM5_9PROT</name>
<dbReference type="GO" id="GO:0016226">
    <property type="term" value="P:iron-sulfur cluster assembly"/>
    <property type="evidence" value="ECO:0007669"/>
    <property type="project" value="InterPro"/>
</dbReference>
<dbReference type="AlphaFoldDB" id="A0A940DFM5"/>
<dbReference type="InterPro" id="IPR000825">
    <property type="entry name" value="SUF_FeS_clus_asmbl_SufBD_core"/>
</dbReference>
<evidence type="ECO:0000313" key="2">
    <source>
        <dbReference type="EMBL" id="MBO8407473.1"/>
    </source>
</evidence>
<comment type="caution">
    <text evidence="2">The sequence shown here is derived from an EMBL/GenBank/DDBJ whole genome shotgun (WGS) entry which is preliminary data.</text>
</comment>
<proteinExistence type="predicted"/>
<dbReference type="EMBL" id="JADINE010000042">
    <property type="protein sequence ID" value="MBO8407473.1"/>
    <property type="molecule type" value="Genomic_DNA"/>
</dbReference>
<accession>A0A940DFM5</accession>
<dbReference type="Pfam" id="PF01458">
    <property type="entry name" value="SUFBD_core"/>
    <property type="match status" value="1"/>
</dbReference>
<feature type="domain" description="SUF system FeS cluster assembly SufBD core" evidence="1">
    <location>
        <begin position="85"/>
        <end position="219"/>
    </location>
</feature>
<gene>
    <name evidence="2" type="ORF">IAC77_03375</name>
</gene>
<dbReference type="InterPro" id="IPR037284">
    <property type="entry name" value="SUF_FeS_clus_asmbl_SufBD_sf"/>
</dbReference>
<dbReference type="SUPFAM" id="SSF101960">
    <property type="entry name" value="Stabilizer of iron transporter SufD"/>
    <property type="match status" value="1"/>
</dbReference>
<reference evidence="2" key="1">
    <citation type="submission" date="2020-10" db="EMBL/GenBank/DDBJ databases">
        <authorList>
            <person name="Gilroy R."/>
        </authorList>
    </citation>
    <scope>NUCLEOTIDE SEQUENCE</scope>
    <source>
        <strain evidence="2">B1-16210</strain>
    </source>
</reference>
<evidence type="ECO:0000313" key="3">
    <source>
        <dbReference type="Proteomes" id="UP000721442"/>
    </source>
</evidence>
<protein>
    <submittedName>
        <fullName evidence="2">SufD family Fe-S cluster assembly protein</fullName>
    </submittedName>
</protein>
<organism evidence="2 3">
    <name type="scientific">Candidatus Enterousia excrementavium</name>
    <dbReference type="NCBI Taxonomy" id="2840789"/>
    <lineage>
        <taxon>Bacteria</taxon>
        <taxon>Pseudomonadati</taxon>
        <taxon>Pseudomonadota</taxon>
        <taxon>Alphaproteobacteria</taxon>
        <taxon>Candidatus Enterousia</taxon>
    </lineage>
</organism>
<reference evidence="2" key="2">
    <citation type="journal article" date="2021" name="PeerJ">
        <title>Extensive microbial diversity within the chicken gut microbiome revealed by metagenomics and culture.</title>
        <authorList>
            <person name="Gilroy R."/>
            <person name="Ravi A."/>
            <person name="Getino M."/>
            <person name="Pursley I."/>
            <person name="Horton D.L."/>
            <person name="Alikhan N.F."/>
            <person name="Baker D."/>
            <person name="Gharbi K."/>
            <person name="Hall N."/>
            <person name="Watson M."/>
            <person name="Adriaenssens E.M."/>
            <person name="Foster-Nyarko E."/>
            <person name="Jarju S."/>
            <person name="Secka A."/>
            <person name="Antonio M."/>
            <person name="Oren A."/>
            <person name="Chaudhuri R.R."/>
            <person name="La Ragione R."/>
            <person name="Hildebrand F."/>
            <person name="Pallen M.J."/>
        </authorList>
    </citation>
    <scope>NUCLEOTIDE SEQUENCE</scope>
    <source>
        <strain evidence="2">B1-16210</strain>
    </source>
</reference>
<dbReference type="Proteomes" id="UP000721442">
    <property type="component" value="Unassembled WGS sequence"/>
</dbReference>